<reference evidence="7 8" key="1">
    <citation type="submission" date="2024-11" db="EMBL/GenBank/DDBJ databases">
        <title>Chromosome-level genome assembly of the freshwater bivalve Anodonta woodiana.</title>
        <authorList>
            <person name="Chen X."/>
        </authorList>
    </citation>
    <scope>NUCLEOTIDE SEQUENCE [LARGE SCALE GENOMIC DNA]</scope>
    <source>
        <strain evidence="7">MN2024</strain>
        <tissue evidence="7">Gills</tissue>
    </source>
</reference>
<gene>
    <name evidence="7" type="ORF">ACJMK2_004554</name>
</gene>
<accession>A0ABD3Y1J5</accession>
<feature type="transmembrane region" description="Helical" evidence="6">
    <location>
        <begin position="324"/>
        <end position="342"/>
    </location>
</feature>
<evidence type="ECO:0000313" key="8">
    <source>
        <dbReference type="Proteomes" id="UP001634394"/>
    </source>
</evidence>
<protein>
    <recommendedName>
        <fullName evidence="9">Serine incorporator</fullName>
    </recommendedName>
</protein>
<evidence type="ECO:0000256" key="5">
    <source>
        <dbReference type="ARBA" id="ARBA00023136"/>
    </source>
</evidence>
<dbReference type="InterPro" id="IPR005016">
    <property type="entry name" value="TDE1/TMS"/>
</dbReference>
<feature type="transmembrane region" description="Helical" evidence="6">
    <location>
        <begin position="134"/>
        <end position="154"/>
    </location>
</feature>
<comment type="subcellular location">
    <subcellularLocation>
        <location evidence="1">Membrane</location>
        <topology evidence="1">Multi-pass membrane protein</topology>
    </subcellularLocation>
</comment>
<feature type="transmembrane region" description="Helical" evidence="6">
    <location>
        <begin position="272"/>
        <end position="290"/>
    </location>
</feature>
<feature type="transmembrane region" description="Helical" evidence="6">
    <location>
        <begin position="204"/>
        <end position="230"/>
    </location>
</feature>
<evidence type="ECO:0000256" key="3">
    <source>
        <dbReference type="ARBA" id="ARBA00022692"/>
    </source>
</evidence>
<name>A0ABD3Y1J5_SINWO</name>
<comment type="caution">
    <text evidence="7">The sequence shown here is derived from an EMBL/GenBank/DDBJ whole genome shotgun (WGS) entry which is preliminary data.</text>
</comment>
<feature type="transmembrane region" description="Helical" evidence="6">
    <location>
        <begin position="442"/>
        <end position="461"/>
    </location>
</feature>
<sequence length="467" mass="51821">MGCIIGSLACCFCSSACSLCCACCPSCKNSTSSRIAYSMLLLLGTIVACVMLAPGLRESLDKVPGLCKDYITQKTGITIFDAKYHLLKKEQCDEVVGYLAVYRVCFAMAAFFALFCLIMIKVNSSKDPRAKIQNGFWFFKILIMVGICIGAFFIPRGDFGNAWMVIGLIGGFLFIIIQLILLIDFAHGWSESWVEKYEETESKCYYFGLLFCTFLFYLVSLAGIVLFYIFYAHGDGCGLHKFFVSFNLILIVGVSILAVLPKIQEAQPRSGLLQSSVISVYVIYLTWSAMTNNPDKACNPNLVSHYSTNGTHVSHENVVASFDYVSIISLLIFLAAVLYSSIRTSANSQVGKLTMSEKTILQSDTGFSRLKSGSTDSKDEEKGGQTVWDNEEDGVAYSYSFFHFMLGLASLYVMMTITNWFSPSSDFGTLNANMAAVWVKMASSWLCILLYVWTLVAPLILRNREFS</sequence>
<dbReference type="PANTHER" id="PTHR10383">
    <property type="entry name" value="SERINE INCORPORATOR"/>
    <property type="match status" value="1"/>
</dbReference>
<keyword evidence="4 6" id="KW-1133">Transmembrane helix</keyword>
<dbReference type="EMBL" id="JBJQND010000001">
    <property type="protein sequence ID" value="KAL3892340.1"/>
    <property type="molecule type" value="Genomic_DNA"/>
</dbReference>
<proteinExistence type="inferred from homology"/>
<evidence type="ECO:0008006" key="9">
    <source>
        <dbReference type="Google" id="ProtNLM"/>
    </source>
</evidence>
<dbReference type="Proteomes" id="UP001634394">
    <property type="component" value="Unassembled WGS sequence"/>
</dbReference>
<feature type="transmembrane region" description="Helical" evidence="6">
    <location>
        <begin position="100"/>
        <end position="122"/>
    </location>
</feature>
<comment type="similarity">
    <text evidence="2">Belongs to the TDE1 family.</text>
</comment>
<evidence type="ECO:0000256" key="4">
    <source>
        <dbReference type="ARBA" id="ARBA00022989"/>
    </source>
</evidence>
<feature type="transmembrane region" description="Helical" evidence="6">
    <location>
        <begin position="242"/>
        <end position="260"/>
    </location>
</feature>
<feature type="transmembrane region" description="Helical" evidence="6">
    <location>
        <begin position="35"/>
        <end position="56"/>
    </location>
</feature>
<organism evidence="7 8">
    <name type="scientific">Sinanodonta woodiana</name>
    <name type="common">Chinese pond mussel</name>
    <name type="synonym">Anodonta woodiana</name>
    <dbReference type="NCBI Taxonomy" id="1069815"/>
    <lineage>
        <taxon>Eukaryota</taxon>
        <taxon>Metazoa</taxon>
        <taxon>Spiralia</taxon>
        <taxon>Lophotrochozoa</taxon>
        <taxon>Mollusca</taxon>
        <taxon>Bivalvia</taxon>
        <taxon>Autobranchia</taxon>
        <taxon>Heteroconchia</taxon>
        <taxon>Palaeoheterodonta</taxon>
        <taxon>Unionida</taxon>
        <taxon>Unionoidea</taxon>
        <taxon>Unionidae</taxon>
        <taxon>Unioninae</taxon>
        <taxon>Sinanodonta</taxon>
    </lineage>
</organism>
<dbReference type="PANTHER" id="PTHR10383:SF9">
    <property type="entry name" value="SERINE INCORPORATOR, ISOFORM F"/>
    <property type="match status" value="1"/>
</dbReference>
<evidence type="ECO:0000256" key="6">
    <source>
        <dbReference type="SAM" id="Phobius"/>
    </source>
</evidence>
<keyword evidence="5 6" id="KW-0472">Membrane</keyword>
<dbReference type="Pfam" id="PF03348">
    <property type="entry name" value="Serinc"/>
    <property type="match status" value="1"/>
</dbReference>
<dbReference type="GO" id="GO:0016020">
    <property type="term" value="C:membrane"/>
    <property type="evidence" value="ECO:0007669"/>
    <property type="project" value="UniProtKB-SubCell"/>
</dbReference>
<keyword evidence="3 6" id="KW-0812">Transmembrane</keyword>
<keyword evidence="8" id="KW-1185">Reference proteome</keyword>
<feature type="transmembrane region" description="Helical" evidence="6">
    <location>
        <begin position="401"/>
        <end position="422"/>
    </location>
</feature>
<evidence type="ECO:0000256" key="1">
    <source>
        <dbReference type="ARBA" id="ARBA00004141"/>
    </source>
</evidence>
<evidence type="ECO:0000256" key="2">
    <source>
        <dbReference type="ARBA" id="ARBA00006665"/>
    </source>
</evidence>
<dbReference type="AlphaFoldDB" id="A0ABD3Y1J5"/>
<feature type="transmembrane region" description="Helical" evidence="6">
    <location>
        <begin position="160"/>
        <end position="183"/>
    </location>
</feature>
<evidence type="ECO:0000313" key="7">
    <source>
        <dbReference type="EMBL" id="KAL3892340.1"/>
    </source>
</evidence>